<sequence>MASISQRDLRPVMFSEFLQHRSAGQAAANICAVSNENVVTRWTVFRGFKRFKDGDVSFEDAPRSGRLPAANDDA</sequence>
<dbReference type="InterPro" id="IPR041426">
    <property type="entry name" value="Mos1_HTH"/>
</dbReference>
<evidence type="ECO:0000313" key="4">
    <source>
        <dbReference type="WBParaSite" id="HPBE_0000620001-mRNA-1"/>
    </source>
</evidence>
<dbReference type="WBParaSite" id="HPBE_0000620001-mRNA-1">
    <property type="protein sequence ID" value="HPBE_0000620001-mRNA-1"/>
    <property type="gene ID" value="HPBE_0000620001"/>
</dbReference>
<gene>
    <name evidence="2" type="ORF">HPBE_LOCUS6201</name>
</gene>
<reference evidence="2 3" key="1">
    <citation type="submission" date="2018-11" db="EMBL/GenBank/DDBJ databases">
        <authorList>
            <consortium name="Pathogen Informatics"/>
        </authorList>
    </citation>
    <scope>NUCLEOTIDE SEQUENCE [LARGE SCALE GENOMIC DNA]</scope>
</reference>
<dbReference type="EMBL" id="UZAH01025618">
    <property type="protein sequence ID" value="VDO67367.1"/>
    <property type="molecule type" value="Genomic_DNA"/>
</dbReference>
<reference evidence="4" key="2">
    <citation type="submission" date="2019-09" db="UniProtKB">
        <authorList>
            <consortium name="WormBaseParasite"/>
        </authorList>
    </citation>
    <scope>IDENTIFICATION</scope>
</reference>
<dbReference type="Proteomes" id="UP000050761">
    <property type="component" value="Unassembled WGS sequence"/>
</dbReference>
<accession>A0A183FHF7</accession>
<accession>A0A3P7Y3Q8</accession>
<protein>
    <submittedName>
        <fullName evidence="4">HTH_48 domain-containing protein</fullName>
    </submittedName>
</protein>
<dbReference type="AlphaFoldDB" id="A0A183FHF7"/>
<keyword evidence="3" id="KW-1185">Reference proteome</keyword>
<evidence type="ECO:0000313" key="3">
    <source>
        <dbReference type="Proteomes" id="UP000050761"/>
    </source>
</evidence>
<dbReference type="Pfam" id="PF17906">
    <property type="entry name" value="HTH_48"/>
    <property type="match status" value="1"/>
</dbReference>
<dbReference type="Gene3D" id="1.10.10.1450">
    <property type="match status" value="1"/>
</dbReference>
<organism evidence="3 4">
    <name type="scientific">Heligmosomoides polygyrus</name>
    <name type="common">Parasitic roundworm</name>
    <dbReference type="NCBI Taxonomy" id="6339"/>
    <lineage>
        <taxon>Eukaryota</taxon>
        <taxon>Metazoa</taxon>
        <taxon>Ecdysozoa</taxon>
        <taxon>Nematoda</taxon>
        <taxon>Chromadorea</taxon>
        <taxon>Rhabditida</taxon>
        <taxon>Rhabditina</taxon>
        <taxon>Rhabditomorpha</taxon>
        <taxon>Strongyloidea</taxon>
        <taxon>Heligmosomidae</taxon>
        <taxon>Heligmosomoides</taxon>
    </lineage>
</organism>
<proteinExistence type="predicted"/>
<name>A0A183FHF7_HELPZ</name>
<feature type="domain" description="Mos1 transposase HTH" evidence="1">
    <location>
        <begin position="7"/>
        <end position="55"/>
    </location>
</feature>
<evidence type="ECO:0000259" key="1">
    <source>
        <dbReference type="Pfam" id="PF17906"/>
    </source>
</evidence>
<evidence type="ECO:0000313" key="2">
    <source>
        <dbReference type="EMBL" id="VDO67367.1"/>
    </source>
</evidence>